<dbReference type="InterPro" id="IPR036864">
    <property type="entry name" value="Zn2-C6_fun-type_DNA-bd_sf"/>
</dbReference>
<dbReference type="KEGG" id="fox:FOXG_15205"/>
<proteinExistence type="predicted"/>
<gene>
    <name evidence="5" type="ORF">FOXG_15205</name>
</gene>
<dbReference type="SUPFAM" id="SSF57701">
    <property type="entry name" value="Zn2/Cys6 DNA-binding domain"/>
    <property type="match status" value="1"/>
</dbReference>
<evidence type="ECO:0000256" key="2">
    <source>
        <dbReference type="ARBA" id="ARBA00023242"/>
    </source>
</evidence>
<reference evidence="5" key="2">
    <citation type="journal article" date="2010" name="Nature">
        <title>Comparative genomics reveals mobile pathogenicity chromosomes in Fusarium.</title>
        <authorList>
            <person name="Ma L.J."/>
            <person name="van der Does H.C."/>
            <person name="Borkovich K.A."/>
            <person name="Coleman J.J."/>
            <person name="Daboussi M.J."/>
            <person name="Di Pietro A."/>
            <person name="Dufresne M."/>
            <person name="Freitag M."/>
            <person name="Grabherr M."/>
            <person name="Henrissat B."/>
            <person name="Houterman P.M."/>
            <person name="Kang S."/>
            <person name="Shim W.B."/>
            <person name="Woloshuk C."/>
            <person name="Xie X."/>
            <person name="Xu J.R."/>
            <person name="Antoniw J."/>
            <person name="Baker S.E."/>
            <person name="Bluhm B.H."/>
            <person name="Breakspear A."/>
            <person name="Brown D.W."/>
            <person name="Butchko R.A."/>
            <person name="Chapman S."/>
            <person name="Coulson R."/>
            <person name="Coutinho P.M."/>
            <person name="Danchin E.G."/>
            <person name="Diener A."/>
            <person name="Gale L.R."/>
            <person name="Gardiner D.M."/>
            <person name="Goff S."/>
            <person name="Hammond-Kosack K.E."/>
            <person name="Hilburn K."/>
            <person name="Hua-Van A."/>
            <person name="Jonkers W."/>
            <person name="Kazan K."/>
            <person name="Kodira C.D."/>
            <person name="Koehrsen M."/>
            <person name="Kumar L."/>
            <person name="Lee Y.H."/>
            <person name="Li L."/>
            <person name="Manners J.M."/>
            <person name="Miranda-Saavedra D."/>
            <person name="Mukherjee M."/>
            <person name="Park G."/>
            <person name="Park J."/>
            <person name="Park S.Y."/>
            <person name="Proctor R.H."/>
            <person name="Regev A."/>
            <person name="Ruiz-Roldan M.C."/>
            <person name="Sain D."/>
            <person name="Sakthikumar S."/>
            <person name="Sykes S."/>
            <person name="Schwartz D.C."/>
            <person name="Turgeon B.G."/>
            <person name="Wapinski I."/>
            <person name="Yoder O."/>
            <person name="Young S."/>
            <person name="Zeng Q."/>
            <person name="Zhou S."/>
            <person name="Galagan J."/>
            <person name="Cuomo C.A."/>
            <person name="Kistler H.C."/>
            <person name="Rep M."/>
        </authorList>
    </citation>
    <scope>NUCLEOTIDE SEQUENCE [LARGE SCALE GENOMIC DNA]</scope>
    <source>
        <strain evidence="5">4287</strain>
    </source>
</reference>
<dbReference type="OrthoDB" id="4898680at2759"/>
<dbReference type="Pfam" id="PF00172">
    <property type="entry name" value="Zn_clus"/>
    <property type="match status" value="1"/>
</dbReference>
<comment type="subcellular location">
    <subcellularLocation>
        <location evidence="1">Nucleus</location>
    </subcellularLocation>
</comment>
<dbReference type="RefSeq" id="XP_018255099.1">
    <property type="nucleotide sequence ID" value="XM_018395271.1"/>
</dbReference>
<dbReference type="GO" id="GO:0008270">
    <property type="term" value="F:zinc ion binding"/>
    <property type="evidence" value="ECO:0007669"/>
    <property type="project" value="InterPro"/>
</dbReference>
<dbReference type="PROSITE" id="PS50048">
    <property type="entry name" value="ZN2_CY6_FUNGAL_2"/>
    <property type="match status" value="1"/>
</dbReference>
<dbReference type="AlphaFoldDB" id="A0A0J9W1P7"/>
<evidence type="ECO:0000259" key="4">
    <source>
        <dbReference type="PROSITE" id="PS50048"/>
    </source>
</evidence>
<keyword evidence="2" id="KW-0539">Nucleus</keyword>
<evidence type="ECO:0000256" key="1">
    <source>
        <dbReference type="ARBA" id="ARBA00004123"/>
    </source>
</evidence>
<dbReference type="CDD" id="cd12148">
    <property type="entry name" value="fungal_TF_MHR"/>
    <property type="match status" value="1"/>
</dbReference>
<evidence type="ECO:0000256" key="3">
    <source>
        <dbReference type="SAM" id="MobiDB-lite"/>
    </source>
</evidence>
<dbReference type="InterPro" id="IPR001138">
    <property type="entry name" value="Zn2Cys6_DnaBD"/>
</dbReference>
<dbReference type="InterPro" id="IPR050613">
    <property type="entry name" value="Sec_Metabolite_Reg"/>
</dbReference>
<dbReference type="GO" id="GO:0000981">
    <property type="term" value="F:DNA-binding transcription factor activity, RNA polymerase II-specific"/>
    <property type="evidence" value="ECO:0007669"/>
    <property type="project" value="InterPro"/>
</dbReference>
<feature type="region of interest" description="Disordered" evidence="3">
    <location>
        <begin position="80"/>
        <end position="106"/>
    </location>
</feature>
<protein>
    <recommendedName>
        <fullName evidence="4">Zn(2)-C6 fungal-type domain-containing protein</fullName>
    </recommendedName>
</protein>
<dbReference type="GeneID" id="28956283"/>
<dbReference type="Proteomes" id="UP000009097">
    <property type="component" value="Unassembled WGS sequence"/>
</dbReference>
<dbReference type="PROSITE" id="PS00463">
    <property type="entry name" value="ZN2_CY6_FUNGAL_1"/>
    <property type="match status" value="1"/>
</dbReference>
<feature type="domain" description="Zn(2)-C6 fungal-type" evidence="4">
    <location>
        <begin position="9"/>
        <end position="41"/>
    </location>
</feature>
<organism evidence="5 6">
    <name type="scientific">Fusarium oxysporum f. sp. lycopersici (strain 4287 / CBS 123668 / FGSC 9935 / NRRL 34936)</name>
    <name type="common">Fusarium vascular wilt of tomato</name>
    <dbReference type="NCBI Taxonomy" id="426428"/>
    <lineage>
        <taxon>Eukaryota</taxon>
        <taxon>Fungi</taxon>
        <taxon>Dikarya</taxon>
        <taxon>Ascomycota</taxon>
        <taxon>Pezizomycotina</taxon>
        <taxon>Sordariomycetes</taxon>
        <taxon>Hypocreomycetidae</taxon>
        <taxon>Hypocreales</taxon>
        <taxon>Nectriaceae</taxon>
        <taxon>Fusarium</taxon>
        <taxon>Fusarium oxysporum species complex</taxon>
    </lineage>
</organism>
<dbReference type="SMART" id="SM00066">
    <property type="entry name" value="GAL4"/>
    <property type="match status" value="1"/>
</dbReference>
<dbReference type="Gene3D" id="4.10.240.10">
    <property type="entry name" value="Zn(2)-C6 fungal-type DNA-binding domain"/>
    <property type="match status" value="1"/>
</dbReference>
<dbReference type="EMBL" id="DS231721">
    <property type="protein sequence ID" value="KNB17054.1"/>
    <property type="molecule type" value="Genomic_DNA"/>
</dbReference>
<dbReference type="CDD" id="cd00067">
    <property type="entry name" value="GAL4"/>
    <property type="match status" value="1"/>
</dbReference>
<evidence type="ECO:0000313" key="6">
    <source>
        <dbReference type="Proteomes" id="UP000009097"/>
    </source>
</evidence>
<dbReference type="VEuPathDB" id="FungiDB:FOXG_15205"/>
<name>A0A0J9W1P7_FUSO4</name>
<accession>A0A0J9W1P7</accession>
<sequence length="693" mass="77300">MPRERRKPACNPCRTSKLACDHEQPVCSRCRAKNRASDCIYRSRPFQKVKGSARSGFASTPAQSPVQTPVQTPVGSVYVSESPIPSSEAPQVSGGPPGAGIADSASGGMLPKHHLYPNAGYLGSSSHSALFSHLPVGLEQEITVEHGDFEPQSFLSPNSTVNEAHIAHGAQLIDQLCRYVDIPDCLDLAKSWLQTGANLVLGGMFTQICLETIGLVLLRQGEGVTDGKEISRCLFYNSRQPLLTTSHTILEEYSAQSDHLNARWESICLALIAISRATMGYRQPTGPFPVEAQRRHIRRLTMHFADRCLDICLSMDCLNDLQLVLQYENFILHSLIDGDQSYESWRRLGDLSSSLFALGYHQQLESSGPIPPFLRSLRQAAFACSYSADKNVSIFLGRPPRISRKFCHFRQLSLDAYYSYDWAADSQLDLFADTRWAALCAILKEEIIVELFGEERFDNRVEKASRIQNTAELQWSSLPKHFRLDMPMKSCDRSAAELDLMLGIKLNYLHVLFLQHLALVRRVSEPETQLRNIAQEILSLVVEAVLFKDHLVHSGTSLTWKVVYYGLAAAGVICLSLLQNQYSLEHELAAAPKILRDLGVLVAEIEYGTLVYKEDANYALLAGATETIKNILDNISRSRLDQRRLNVQAPDATAQDDPELGSASWDLWGTGNLQDFDTNFWLMLAEHPLTFNT</sequence>
<evidence type="ECO:0000313" key="5">
    <source>
        <dbReference type="EMBL" id="KNB17054.1"/>
    </source>
</evidence>
<dbReference type="PANTHER" id="PTHR31001:SF40">
    <property type="entry name" value="ZN(II)2CYS6 TRANSCRIPTION FACTOR (EUROFUNG)"/>
    <property type="match status" value="1"/>
</dbReference>
<dbReference type="PANTHER" id="PTHR31001">
    <property type="entry name" value="UNCHARACTERIZED TRANSCRIPTIONAL REGULATORY PROTEIN"/>
    <property type="match status" value="1"/>
</dbReference>
<reference evidence="5" key="1">
    <citation type="submission" date="2007-04" db="EMBL/GenBank/DDBJ databases">
        <authorList>
            <consortium name="The Broad Institute Genome Sequencing Platform"/>
            <person name="Birren B."/>
            <person name="Lander E."/>
            <person name="Galagan J."/>
            <person name="Nusbaum C."/>
            <person name="Devon K."/>
            <person name="Ma L.-J."/>
            <person name="Jaffe D."/>
            <person name="Butler J."/>
            <person name="Alvarez P."/>
            <person name="Gnerre S."/>
            <person name="Grabherr M."/>
            <person name="Kleber M."/>
            <person name="Mauceli E."/>
            <person name="Brockman W."/>
            <person name="MacCallum I.A."/>
            <person name="Young S."/>
            <person name="LaButti K."/>
            <person name="DeCaprio D."/>
            <person name="Crawford M."/>
            <person name="Koehrsen M."/>
            <person name="Engels R."/>
            <person name="Montgomery P."/>
            <person name="Pearson M."/>
            <person name="Howarth C."/>
            <person name="Larson L."/>
            <person name="White J."/>
            <person name="O'Leary S."/>
            <person name="Kodira C."/>
            <person name="Zeng Q."/>
            <person name="Yandava C."/>
            <person name="Alvarado L."/>
            <person name="Kistler C."/>
            <person name="Shim W.-B."/>
            <person name="Kang S."/>
            <person name="Woloshuk C."/>
        </authorList>
    </citation>
    <scope>NUCLEOTIDE SEQUENCE</scope>
    <source>
        <strain evidence="5">4287</strain>
    </source>
</reference>
<dbReference type="GO" id="GO:0005634">
    <property type="term" value="C:nucleus"/>
    <property type="evidence" value="ECO:0007669"/>
    <property type="project" value="UniProtKB-SubCell"/>
</dbReference>